<dbReference type="Proteomes" id="UP000332933">
    <property type="component" value="Unassembled WGS sequence"/>
</dbReference>
<evidence type="ECO:0000313" key="2">
    <source>
        <dbReference type="EMBL" id="VFT79216.1"/>
    </source>
</evidence>
<reference evidence="1" key="2">
    <citation type="submission" date="2019-06" db="EMBL/GenBank/DDBJ databases">
        <title>Genomics analysis of Aphanomyces spp. identifies a new class of oomycete effector associated with host adaptation.</title>
        <authorList>
            <person name="Gaulin E."/>
        </authorList>
    </citation>
    <scope>NUCLEOTIDE SEQUENCE</scope>
    <source>
        <strain evidence="1">CBS 578.67</strain>
    </source>
</reference>
<keyword evidence="3" id="KW-1185">Reference proteome</keyword>
<evidence type="ECO:0000313" key="1">
    <source>
        <dbReference type="EMBL" id="KAF0717923.1"/>
    </source>
</evidence>
<reference evidence="2 3" key="1">
    <citation type="submission" date="2019-03" db="EMBL/GenBank/DDBJ databases">
        <authorList>
            <person name="Gaulin E."/>
            <person name="Dumas B."/>
        </authorList>
    </citation>
    <scope>NUCLEOTIDE SEQUENCE [LARGE SCALE GENOMIC DNA]</scope>
    <source>
        <strain evidence="2">CBS 568.67</strain>
    </source>
</reference>
<organism evidence="2 3">
    <name type="scientific">Aphanomyces stellatus</name>
    <dbReference type="NCBI Taxonomy" id="120398"/>
    <lineage>
        <taxon>Eukaryota</taxon>
        <taxon>Sar</taxon>
        <taxon>Stramenopiles</taxon>
        <taxon>Oomycota</taxon>
        <taxon>Saprolegniomycetes</taxon>
        <taxon>Saprolegniales</taxon>
        <taxon>Verrucalvaceae</taxon>
        <taxon>Aphanomyces</taxon>
    </lineage>
</organism>
<dbReference type="EMBL" id="VJMH01000199">
    <property type="protein sequence ID" value="KAF0717923.1"/>
    <property type="molecule type" value="Genomic_DNA"/>
</dbReference>
<dbReference type="EMBL" id="CAADRA010000199">
    <property type="protein sequence ID" value="VFT79216.1"/>
    <property type="molecule type" value="Genomic_DNA"/>
</dbReference>
<dbReference type="Gene3D" id="3.30.40.10">
    <property type="entry name" value="Zinc/RING finger domain, C3HC4 (zinc finger)"/>
    <property type="match status" value="1"/>
</dbReference>
<sequence length="586" mass="66238">MPSTSSQLALEFKVQGIQSTKWCQFLVVGQTLDILDSYNGGRLYSMSVEHITIQYLSGHHFQLQKKGKPCLLFSSPSTRLLSKLETALQLACESVNSTLPPTSDWANLIDVASAIVETESNQPLAAIPSQCHYTVDDMLGYLNQMSEIFAALLENCTSTEGLYDGLLDMEAEFVMISASNVLETLDDHSDDVIPVCNLTSLREILNHCPHCHDPLTTLDMYSMHVQAMYIVCRKCGDSRSDTKRFNCKHCVKHKEMQYSNSQWQKQPMLQDQQAMRCKLNTALAKYCNRPLGTLGFDFILTMMHHLNLSNCFHTNMEYWMQSIVLQACLIRYNKFLHLTTLYPNEMLVPTCDILLIESAKTNESYEVSPNETLPFALPAITALVHGDKQSVLEAYIRTCVLWSTAFDEPYSSFAPNWLLENLSVDMKRALAQGKLKLLLPSPDCRFVGVDDIFQAVPTFHSQCSSILPAAKSVFVAVIGTPIMDDRLAFDTSPLKMLLVDSLPLPTLYFRHWALVPCNPWPFFMDVAKSIVQDEQRRLDSEDNGLALLDCNLHRTVPLETLYAWDPIHPFSNQNKENMHAHAQQRG</sequence>
<accession>A0A485KAV6</accession>
<gene>
    <name evidence="2" type="primary">Aste57867_2012</name>
    <name evidence="1" type="ORF">As57867_002010</name>
    <name evidence="2" type="ORF">ASTE57867_2012</name>
</gene>
<evidence type="ECO:0000313" key="3">
    <source>
        <dbReference type="Proteomes" id="UP000332933"/>
    </source>
</evidence>
<dbReference type="AlphaFoldDB" id="A0A485KAV6"/>
<dbReference type="InterPro" id="IPR013083">
    <property type="entry name" value="Znf_RING/FYVE/PHD"/>
</dbReference>
<protein>
    <submittedName>
        <fullName evidence="2">Aste57867_2012 protein</fullName>
    </submittedName>
</protein>
<name>A0A485KAV6_9STRA</name>
<proteinExistence type="predicted"/>